<protein>
    <submittedName>
        <fullName evidence="2">Precorrin-3B C(17)-methyltransferase</fullName>
    </submittedName>
</protein>
<name>A0ABV0LTY6_9PSEU</name>
<organism evidence="2 3">
    <name type="scientific">Amycolatopsis melonis</name>
    <dbReference type="NCBI Taxonomy" id="3156488"/>
    <lineage>
        <taxon>Bacteria</taxon>
        <taxon>Bacillati</taxon>
        <taxon>Actinomycetota</taxon>
        <taxon>Actinomycetes</taxon>
        <taxon>Pseudonocardiales</taxon>
        <taxon>Pseudonocardiaceae</taxon>
        <taxon>Amycolatopsis</taxon>
    </lineage>
</organism>
<dbReference type="Proteomes" id="UP001440984">
    <property type="component" value="Unassembled WGS sequence"/>
</dbReference>
<proteinExistence type="predicted"/>
<keyword evidence="3" id="KW-1185">Reference proteome</keyword>
<sequence length="192" mass="19831">MRILAAVVAVLVLVAGCGSGAEVKDGARLRFRPVLGELPSGVAVGAPGLRQSTDPATQDAAARALACPPGRPDALDGQDDPALPLVTCERLQGNRYLLGPGFLSGADVGSVEAALDGRTGHGVVDVAFTDSGAEKWADWTGHHIGKKFAVVLKSQVISTVTIYAVITDGLMQFTGNFTQAQARQLVREITAG</sequence>
<gene>
    <name evidence="2" type="ORF">ABJI51_38025</name>
</gene>
<dbReference type="Gene3D" id="3.30.1360.200">
    <property type="match status" value="1"/>
</dbReference>
<feature type="domain" description="SecDF P1 head subdomain" evidence="1">
    <location>
        <begin position="92"/>
        <end position="192"/>
    </location>
</feature>
<reference evidence="2 3" key="1">
    <citation type="submission" date="2024-05" db="EMBL/GenBank/DDBJ databases">
        <authorList>
            <person name="Zhao H."/>
            <person name="Xu Y."/>
            <person name="Lin S."/>
            <person name="Spain J.C."/>
            <person name="Zhou N.-Y."/>
        </authorList>
    </citation>
    <scope>NUCLEOTIDE SEQUENCE [LARGE SCALE GENOMIC DNA]</scope>
    <source>
        <strain evidence="2 3">NEAU-NG30</strain>
    </source>
</reference>
<evidence type="ECO:0000313" key="3">
    <source>
        <dbReference type="Proteomes" id="UP001440984"/>
    </source>
</evidence>
<dbReference type="InterPro" id="IPR054384">
    <property type="entry name" value="SecDF_P1_head"/>
</dbReference>
<comment type="caution">
    <text evidence="2">The sequence shown here is derived from an EMBL/GenBank/DDBJ whole genome shotgun (WGS) entry which is preliminary data.</text>
</comment>
<accession>A0ABV0LTY6</accession>
<dbReference type="EMBL" id="JBDZYD010000017">
    <property type="protein sequence ID" value="MEQ0564908.1"/>
    <property type="molecule type" value="Genomic_DNA"/>
</dbReference>
<evidence type="ECO:0000313" key="2">
    <source>
        <dbReference type="EMBL" id="MEQ0564908.1"/>
    </source>
</evidence>
<evidence type="ECO:0000259" key="1">
    <source>
        <dbReference type="Pfam" id="PF22599"/>
    </source>
</evidence>
<dbReference type="PROSITE" id="PS51257">
    <property type="entry name" value="PROKAR_LIPOPROTEIN"/>
    <property type="match status" value="1"/>
</dbReference>
<dbReference type="Pfam" id="PF22599">
    <property type="entry name" value="SecDF_P1_head"/>
    <property type="match status" value="1"/>
</dbReference>